<protein>
    <submittedName>
        <fullName evidence="4">Phospholipid/glycerol acyltransferase</fullName>
    </submittedName>
</protein>
<dbReference type="EMBL" id="CP040396">
    <property type="protein sequence ID" value="QCT02667.1"/>
    <property type="molecule type" value="Genomic_DNA"/>
</dbReference>
<dbReference type="RefSeq" id="WP_138225654.1">
    <property type="nucleotide sequence ID" value="NZ_CP040396.1"/>
</dbReference>
<dbReference type="OrthoDB" id="152799at2"/>
<dbReference type="CDD" id="cd06551">
    <property type="entry name" value="LPLAT"/>
    <property type="match status" value="1"/>
</dbReference>
<evidence type="ECO:0000256" key="2">
    <source>
        <dbReference type="ARBA" id="ARBA00023315"/>
    </source>
</evidence>
<reference evidence="4 5" key="1">
    <citation type="submission" date="2019-05" db="EMBL/GenBank/DDBJ databases">
        <authorList>
            <person name="Chen C."/>
        </authorList>
    </citation>
    <scope>NUCLEOTIDE SEQUENCE [LARGE SCALE GENOMIC DNA]</scope>
    <source>
        <strain evidence="4 5">HB172198</strain>
    </source>
</reference>
<keyword evidence="1 4" id="KW-0808">Transferase</keyword>
<evidence type="ECO:0000256" key="1">
    <source>
        <dbReference type="ARBA" id="ARBA00022679"/>
    </source>
</evidence>
<dbReference type="GO" id="GO:0006654">
    <property type="term" value="P:phosphatidic acid biosynthetic process"/>
    <property type="evidence" value="ECO:0007669"/>
    <property type="project" value="TreeGrafter"/>
</dbReference>
<keyword evidence="2 4" id="KW-0012">Acyltransferase</keyword>
<dbReference type="PANTHER" id="PTHR10434">
    <property type="entry name" value="1-ACYL-SN-GLYCEROL-3-PHOSPHATE ACYLTRANSFERASE"/>
    <property type="match status" value="1"/>
</dbReference>
<accession>A0A4P8XJ61</accession>
<dbReference type="SUPFAM" id="SSF69593">
    <property type="entry name" value="Glycerol-3-phosphate (1)-acyltransferase"/>
    <property type="match status" value="1"/>
</dbReference>
<dbReference type="Pfam" id="PF01553">
    <property type="entry name" value="Acyltransferase"/>
    <property type="match status" value="1"/>
</dbReference>
<evidence type="ECO:0000259" key="3">
    <source>
        <dbReference type="SMART" id="SM00563"/>
    </source>
</evidence>
<dbReference type="AlphaFoldDB" id="A0A4P8XJ61"/>
<name>A0A4P8XJ61_9BACL</name>
<keyword evidence="5" id="KW-1185">Reference proteome</keyword>
<dbReference type="SMART" id="SM00563">
    <property type="entry name" value="PlsC"/>
    <property type="match status" value="1"/>
</dbReference>
<dbReference type="GO" id="GO:0005886">
    <property type="term" value="C:plasma membrane"/>
    <property type="evidence" value="ECO:0007669"/>
    <property type="project" value="TreeGrafter"/>
</dbReference>
<dbReference type="KEGG" id="palo:E6C60_1952"/>
<dbReference type="Proteomes" id="UP000300879">
    <property type="component" value="Chromosome"/>
</dbReference>
<evidence type="ECO:0000313" key="4">
    <source>
        <dbReference type="EMBL" id="QCT02667.1"/>
    </source>
</evidence>
<organism evidence="4 5">
    <name type="scientific">Paenibacillus algicola</name>
    <dbReference type="NCBI Taxonomy" id="2565926"/>
    <lineage>
        <taxon>Bacteria</taxon>
        <taxon>Bacillati</taxon>
        <taxon>Bacillota</taxon>
        <taxon>Bacilli</taxon>
        <taxon>Bacillales</taxon>
        <taxon>Paenibacillaceae</taxon>
        <taxon>Paenibacillus</taxon>
    </lineage>
</organism>
<proteinExistence type="predicted"/>
<dbReference type="GO" id="GO:0003841">
    <property type="term" value="F:1-acylglycerol-3-phosphate O-acyltransferase activity"/>
    <property type="evidence" value="ECO:0007669"/>
    <property type="project" value="TreeGrafter"/>
</dbReference>
<feature type="domain" description="Phospholipid/glycerol acyltransferase" evidence="3">
    <location>
        <begin position="45"/>
        <end position="162"/>
    </location>
</feature>
<dbReference type="PANTHER" id="PTHR10434:SF11">
    <property type="entry name" value="1-ACYL-SN-GLYCEROL-3-PHOSPHATE ACYLTRANSFERASE"/>
    <property type="match status" value="1"/>
</dbReference>
<evidence type="ECO:0000313" key="5">
    <source>
        <dbReference type="Proteomes" id="UP000300879"/>
    </source>
</evidence>
<sequence>MLQARKSKWFNALFHAYNKHYLLPRHFDQILLRGELDPPDLRRPALYAMNHSSWWDGLLMYHAVKERSAGDHFIMMDERQLSKFRFFQKLGAFSIHKQSMKGILRSLHYASELMEQGKSVWIFPQGDIYHNDVRPLHFQPGIGYLLSRSPSPIVIPVTTVFSMTYVQKPVATMWAGTPIEEDWSSTRRRESSAWLAARLEQQLDRHKALVVEDQCGPQSGFNPILKKSSSTDALFEDFQRRTQWWKRFFKSS</sequence>
<gene>
    <name evidence="4" type="ORF">E6C60_1952</name>
</gene>
<dbReference type="InterPro" id="IPR002123">
    <property type="entry name" value="Plipid/glycerol_acylTrfase"/>
</dbReference>